<comment type="caution">
    <text evidence="2">The sequence shown here is derived from an EMBL/GenBank/DDBJ whole genome shotgun (WGS) entry which is preliminary data.</text>
</comment>
<accession>A0AAD9XAA4</accession>
<sequence>MFKYVKSIHQTLELSDWVLCSWFQELDPSASHLLPNIIPVGPLLANGKPSGNFWSEDLTCLTWLDRQSPGSVIYAAFGSASVFNQHQFNELALGLELVGRPFLWVVGPELSYGNSCYYPDGFVQSVANLGRVVRWAPQEMVLAHPSLACYLHIVVGIQSWRG</sequence>
<evidence type="ECO:0000313" key="2">
    <source>
        <dbReference type="EMBL" id="KAK2655551.1"/>
    </source>
</evidence>
<keyword evidence="3" id="KW-1185">Reference proteome</keyword>
<evidence type="ECO:0008006" key="4">
    <source>
        <dbReference type="Google" id="ProtNLM"/>
    </source>
</evidence>
<dbReference type="PANTHER" id="PTHR48045">
    <property type="entry name" value="UDP-GLYCOSYLTRANSFERASE 72B1"/>
    <property type="match status" value="1"/>
</dbReference>
<dbReference type="Proteomes" id="UP001280121">
    <property type="component" value="Unassembled WGS sequence"/>
</dbReference>
<dbReference type="Pfam" id="PF00201">
    <property type="entry name" value="UDPGT"/>
    <property type="match status" value="1"/>
</dbReference>
<evidence type="ECO:0000313" key="3">
    <source>
        <dbReference type="Proteomes" id="UP001280121"/>
    </source>
</evidence>
<reference evidence="2" key="1">
    <citation type="journal article" date="2023" name="Plant J.">
        <title>Genome sequences and population genomics provide insights into the demographic history, inbreeding, and mutation load of two 'living fossil' tree species of Dipteronia.</title>
        <authorList>
            <person name="Feng Y."/>
            <person name="Comes H.P."/>
            <person name="Chen J."/>
            <person name="Zhu S."/>
            <person name="Lu R."/>
            <person name="Zhang X."/>
            <person name="Li P."/>
            <person name="Qiu J."/>
            <person name="Olsen K.M."/>
            <person name="Qiu Y."/>
        </authorList>
    </citation>
    <scope>NUCLEOTIDE SEQUENCE</scope>
    <source>
        <strain evidence="2">KIB01</strain>
    </source>
</reference>
<dbReference type="PANTHER" id="PTHR48045:SF21">
    <property type="entry name" value="UDP-GLYCOSYLTRANSFERASE 83A1"/>
    <property type="match status" value="1"/>
</dbReference>
<name>A0AAD9XAA4_9ROSI</name>
<dbReference type="SUPFAM" id="SSF53756">
    <property type="entry name" value="UDP-Glycosyltransferase/glycogen phosphorylase"/>
    <property type="match status" value="1"/>
</dbReference>
<organism evidence="2 3">
    <name type="scientific">Dipteronia dyeriana</name>
    <dbReference type="NCBI Taxonomy" id="168575"/>
    <lineage>
        <taxon>Eukaryota</taxon>
        <taxon>Viridiplantae</taxon>
        <taxon>Streptophyta</taxon>
        <taxon>Embryophyta</taxon>
        <taxon>Tracheophyta</taxon>
        <taxon>Spermatophyta</taxon>
        <taxon>Magnoliopsida</taxon>
        <taxon>eudicotyledons</taxon>
        <taxon>Gunneridae</taxon>
        <taxon>Pentapetalae</taxon>
        <taxon>rosids</taxon>
        <taxon>malvids</taxon>
        <taxon>Sapindales</taxon>
        <taxon>Sapindaceae</taxon>
        <taxon>Hippocastanoideae</taxon>
        <taxon>Acereae</taxon>
        <taxon>Dipteronia</taxon>
    </lineage>
</organism>
<gene>
    <name evidence="2" type="ORF">Ddye_008603</name>
</gene>
<keyword evidence="1" id="KW-0808">Transferase</keyword>
<dbReference type="AlphaFoldDB" id="A0AAD9XAA4"/>
<evidence type="ECO:0000256" key="1">
    <source>
        <dbReference type="ARBA" id="ARBA00022679"/>
    </source>
</evidence>
<dbReference type="GO" id="GO:0008194">
    <property type="term" value="F:UDP-glycosyltransferase activity"/>
    <property type="evidence" value="ECO:0007669"/>
    <property type="project" value="InterPro"/>
</dbReference>
<dbReference type="Gene3D" id="3.40.50.2000">
    <property type="entry name" value="Glycogen Phosphorylase B"/>
    <property type="match status" value="2"/>
</dbReference>
<dbReference type="EMBL" id="JANJYI010000003">
    <property type="protein sequence ID" value="KAK2655551.1"/>
    <property type="molecule type" value="Genomic_DNA"/>
</dbReference>
<dbReference type="InterPro" id="IPR002213">
    <property type="entry name" value="UDP_glucos_trans"/>
</dbReference>
<proteinExistence type="predicted"/>
<protein>
    <recommendedName>
        <fullName evidence="4">UDP-glycosyltransferase</fullName>
    </recommendedName>
</protein>